<dbReference type="KEGG" id="aten:116299783"/>
<proteinExistence type="predicted"/>
<feature type="region of interest" description="Disordered" evidence="1">
    <location>
        <begin position="1"/>
        <end position="25"/>
    </location>
</feature>
<dbReference type="GeneID" id="116299783"/>
<dbReference type="RefSeq" id="XP_031564358.1">
    <property type="nucleotide sequence ID" value="XM_031708498.1"/>
</dbReference>
<keyword evidence="2" id="KW-1185">Reference proteome</keyword>
<dbReference type="OrthoDB" id="382863at2759"/>
<name>A0A6P8I8H3_ACTTE</name>
<dbReference type="AlphaFoldDB" id="A0A6P8I8H3"/>
<dbReference type="Proteomes" id="UP000515163">
    <property type="component" value="Unplaced"/>
</dbReference>
<reference evidence="3" key="1">
    <citation type="submission" date="2025-08" db="UniProtKB">
        <authorList>
            <consortium name="RefSeq"/>
        </authorList>
    </citation>
    <scope>IDENTIFICATION</scope>
    <source>
        <tissue evidence="3">Tentacle</tissue>
    </source>
</reference>
<dbReference type="InterPro" id="IPR053347">
    <property type="entry name" value="Axonemal_MT_stabilizer"/>
</dbReference>
<dbReference type="PANTHER" id="PTHR37404">
    <property type="entry name" value="HCG1796489"/>
    <property type="match status" value="1"/>
</dbReference>
<organism evidence="2 3">
    <name type="scientific">Actinia tenebrosa</name>
    <name type="common">Australian red waratah sea anemone</name>
    <dbReference type="NCBI Taxonomy" id="6105"/>
    <lineage>
        <taxon>Eukaryota</taxon>
        <taxon>Metazoa</taxon>
        <taxon>Cnidaria</taxon>
        <taxon>Anthozoa</taxon>
        <taxon>Hexacorallia</taxon>
        <taxon>Actiniaria</taxon>
        <taxon>Actiniidae</taxon>
        <taxon>Actinia</taxon>
    </lineage>
</organism>
<evidence type="ECO:0000256" key="1">
    <source>
        <dbReference type="SAM" id="MobiDB-lite"/>
    </source>
</evidence>
<gene>
    <name evidence="3" type="primary">LOC116299783</name>
</gene>
<evidence type="ECO:0000313" key="2">
    <source>
        <dbReference type="Proteomes" id="UP000515163"/>
    </source>
</evidence>
<accession>A0A6P8I8H3</accession>
<protein>
    <submittedName>
        <fullName evidence="3">Uncharacterized protein LOC116299783</fullName>
    </submittedName>
</protein>
<dbReference type="PANTHER" id="PTHR37404:SF1">
    <property type="entry name" value="HCG1796489"/>
    <property type="match status" value="1"/>
</dbReference>
<dbReference type="InParanoid" id="A0A6P8I8H3"/>
<evidence type="ECO:0000313" key="3">
    <source>
        <dbReference type="RefSeq" id="XP_031564358.1"/>
    </source>
</evidence>
<sequence length="328" mass="37582">MATESRNDLHLTSTGIAHHVRPTHPFPPSGFSRTIGKVYPPPLMNDDFVPKDEYFKTTTGITHDYKAPGGILSQKPLYKKAPGSWNVKYVEDNIAKLKVKPWRRPLTMGFQCSEMKAEYTGRPGVNLDTKFNAGIQPFNLSDHHREGNSKSLVPSTINRSIAGQNFYPRNRGILTYHADPYLTTTQKDHRAFTKHELSRYPKKEYATYWECEGYPKVWGHGSKHNPLPPNSVPRQEGPMRDELIFREPTTIPRLPKSLLPVQHKGMIPLQKESYTKPPDRKQWELFTCDVPKPWHSPLEAPTQDLTFMVPKIHSTEYQYYGSGETVNV</sequence>